<dbReference type="EMBL" id="CP002408">
    <property type="protein sequence ID" value="AFU59372.1"/>
    <property type="molecule type" value="Genomic_DNA"/>
</dbReference>
<keyword evidence="3" id="KW-1185">Reference proteome</keyword>
<dbReference type="Proteomes" id="UP000008037">
    <property type="component" value="Chromosome"/>
</dbReference>
<dbReference type="STRING" id="1237085.Ngar_c24480"/>
<dbReference type="InterPro" id="IPR036388">
    <property type="entry name" value="WH-like_DNA-bd_sf"/>
</dbReference>
<accession>K0IL92</accession>
<protein>
    <recommendedName>
        <fullName evidence="1">ArnR1-like winged helix-turn-helix domain-containing protein</fullName>
    </recommendedName>
</protein>
<dbReference type="KEGG" id="nga:Ngar_c24480"/>
<dbReference type="InterPro" id="IPR036390">
    <property type="entry name" value="WH_DNA-bd_sf"/>
</dbReference>
<name>K0IL92_NITGG</name>
<sequence>MLEIGMGDVYRNSVKIVGDVLRIADESGTGGVNLTALLRKANLSYSRLANVALKLMEAGLIDEQVQEGQRIYTITSRGRDYLRRYQQFAEIADSFGLKL</sequence>
<dbReference type="BioCyc" id="CNIT1237085:G1324-2446-MONOMER"/>
<gene>
    <name evidence="2" type="ordered locus">Ngar_c24480</name>
</gene>
<dbReference type="SUPFAM" id="SSF46785">
    <property type="entry name" value="Winged helix' DNA-binding domain"/>
    <property type="match status" value="1"/>
</dbReference>
<dbReference type="InParanoid" id="K0IL92"/>
<dbReference type="Pfam" id="PF14947">
    <property type="entry name" value="HTH_45"/>
    <property type="match status" value="1"/>
</dbReference>
<evidence type="ECO:0000259" key="1">
    <source>
        <dbReference type="Pfam" id="PF14947"/>
    </source>
</evidence>
<dbReference type="HOGENOM" id="CLU_159725_1_2_2"/>
<organism evidence="2 3">
    <name type="scientific">Nitrososphaera gargensis (strain Ga9.2)</name>
    <dbReference type="NCBI Taxonomy" id="1237085"/>
    <lineage>
        <taxon>Archaea</taxon>
        <taxon>Nitrososphaerota</taxon>
        <taxon>Nitrososphaeria</taxon>
        <taxon>Nitrososphaerales</taxon>
        <taxon>Nitrososphaeraceae</taxon>
        <taxon>Nitrososphaera</taxon>
    </lineage>
</organism>
<reference evidence="2 3" key="1">
    <citation type="journal article" date="2012" name="Environ. Microbiol.">
        <title>The genome of the ammonia-oxidizing Candidatus Nitrososphaera gargensis: insights into metabolic versatility and environmental adaptations.</title>
        <authorList>
            <person name="Spang A."/>
            <person name="Poehlein A."/>
            <person name="Offre P."/>
            <person name="Zumbragel S."/>
            <person name="Haider S."/>
            <person name="Rychlik N."/>
            <person name="Nowka B."/>
            <person name="Schmeisser C."/>
            <person name="Lebedeva E.V."/>
            <person name="Rattei T."/>
            <person name="Bohm C."/>
            <person name="Schmid M."/>
            <person name="Galushko A."/>
            <person name="Hatzenpichler R."/>
            <person name="Weinmaier T."/>
            <person name="Daniel R."/>
            <person name="Schleper C."/>
            <person name="Spieck E."/>
            <person name="Streit W."/>
            <person name="Wagner M."/>
        </authorList>
    </citation>
    <scope>NUCLEOTIDE SEQUENCE [LARGE SCALE GENOMIC DNA]</scope>
    <source>
        <strain evidence="3">Ga9.2</strain>
    </source>
</reference>
<dbReference type="InterPro" id="IPR038723">
    <property type="entry name" value="ArnR1-like_HTH"/>
</dbReference>
<dbReference type="Gene3D" id="1.10.10.10">
    <property type="entry name" value="Winged helix-like DNA-binding domain superfamily/Winged helix DNA-binding domain"/>
    <property type="match status" value="1"/>
</dbReference>
<proteinExistence type="predicted"/>
<evidence type="ECO:0000313" key="2">
    <source>
        <dbReference type="EMBL" id="AFU59372.1"/>
    </source>
</evidence>
<feature type="domain" description="ArnR1-like winged helix-turn-helix" evidence="1">
    <location>
        <begin position="11"/>
        <end position="91"/>
    </location>
</feature>
<dbReference type="AlphaFoldDB" id="K0IL92"/>
<evidence type="ECO:0000313" key="3">
    <source>
        <dbReference type="Proteomes" id="UP000008037"/>
    </source>
</evidence>